<dbReference type="SUPFAM" id="SSF56112">
    <property type="entry name" value="Protein kinase-like (PK-like)"/>
    <property type="match status" value="1"/>
</dbReference>
<comment type="function">
    <text evidence="7">Regulatory subunit of the poly(A)-nuclease (PAN) deadenylation complex, one of two cytoplasmic mRNA deadenylases involved in mRNA turnover. PAN specifically shortens poly(A) tails of RNA and the activity is stimulated by poly(A)-binding protein PAB1. PAN deadenylation is followed by rapid degradation of the shortened mRNA tails by the CCR4-NOT complex. Deadenylated mRNAs are then degraded by two alternative mechanisms, namely exosome-mediated 3'-5' exonucleolytic degradation, or deadenlyation-dependent mRNA decaping and subsequent 5'-3' exonucleolytic degradation by XRN1. May also be involved in post-transcriptional maturation of mRNA poly(A) tails. PAN3 acts as a positive regulator for PAN activity, recruiting the catalytic subunit PAN2 to mRNA via its interaction with RNA and with PAB1.</text>
</comment>
<dbReference type="HAMAP" id="MF_03181">
    <property type="entry name" value="PAN3"/>
    <property type="match status" value="1"/>
</dbReference>
<feature type="compositionally biased region" description="Low complexity" evidence="8">
    <location>
        <begin position="140"/>
        <end position="160"/>
    </location>
</feature>
<evidence type="ECO:0000256" key="3">
    <source>
        <dbReference type="ARBA" id="ARBA00022664"/>
    </source>
</evidence>
<feature type="binding site" evidence="7">
    <location>
        <begin position="453"/>
        <end position="460"/>
    </location>
    <ligand>
        <name>ATP</name>
        <dbReference type="ChEBI" id="CHEBI:30616"/>
    </ligand>
</feature>
<dbReference type="PANTHER" id="PTHR12272:SF11">
    <property type="entry name" value="PAN2-PAN3 DEADENYLATION COMPLEX SUBUNIT PAN3"/>
    <property type="match status" value="1"/>
</dbReference>
<dbReference type="PANTHER" id="PTHR12272">
    <property type="entry name" value="DEADENYLATION COMPLEX SUBUNIT PAN3"/>
    <property type="match status" value="1"/>
</dbReference>
<evidence type="ECO:0000256" key="1">
    <source>
        <dbReference type="ARBA" id="ARBA00004496"/>
    </source>
</evidence>
<protein>
    <recommendedName>
        <fullName evidence="7">PAN2-PAN3 deadenylation complex subunit PAN3</fullName>
    </recommendedName>
    <alternativeName>
        <fullName evidence="7">PAB1P-dependent poly(A)-specific ribonuclease</fullName>
    </alternativeName>
    <alternativeName>
        <fullName evidence="7">Poly(A)-nuclease deadenylation complex subunit 3</fullName>
        <shortName evidence="7">PAN deadenylation complex subunit 3</shortName>
    </alternativeName>
</protein>
<dbReference type="Gene3D" id="1.20.5.5160">
    <property type="match status" value="1"/>
</dbReference>
<feature type="binding site" evidence="7">
    <location>
        <position position="404"/>
    </location>
    <ligand>
        <name>ATP</name>
        <dbReference type="ChEBI" id="CHEBI:30616"/>
    </ligand>
</feature>
<keyword evidence="3 7" id="KW-0507">mRNA processing</keyword>
<feature type="domain" description="Pan3 C-terminal knob" evidence="9">
    <location>
        <begin position="614"/>
        <end position="751"/>
    </location>
</feature>
<evidence type="ECO:0000256" key="4">
    <source>
        <dbReference type="ARBA" id="ARBA00022741"/>
    </source>
</evidence>
<comment type="domain">
    <text evidence="7">The N-terminal zinc finger binds to poly(A) RNA.</text>
</comment>
<comment type="subcellular location">
    <subcellularLocation>
        <location evidence="1 7">Cytoplasm</location>
    </subcellularLocation>
</comment>
<organism evidence="10 11">
    <name type="scientific">Sporothrix epigloea</name>
    <dbReference type="NCBI Taxonomy" id="1892477"/>
    <lineage>
        <taxon>Eukaryota</taxon>
        <taxon>Fungi</taxon>
        <taxon>Dikarya</taxon>
        <taxon>Ascomycota</taxon>
        <taxon>Pezizomycotina</taxon>
        <taxon>Sordariomycetes</taxon>
        <taxon>Sordariomycetidae</taxon>
        <taxon>Ophiostomatales</taxon>
        <taxon>Ophiostomataceae</taxon>
        <taxon>Sporothrix</taxon>
    </lineage>
</organism>
<feature type="coiled-coil region" evidence="7">
    <location>
        <begin position="623"/>
        <end position="661"/>
    </location>
</feature>
<dbReference type="Gene3D" id="1.10.510.10">
    <property type="entry name" value="Transferase(Phosphotransferase) domain 1"/>
    <property type="match status" value="1"/>
</dbReference>
<gene>
    <name evidence="7 10" type="primary">PAN3</name>
    <name evidence="10" type="ORF">SEPCBS119000_006386</name>
</gene>
<evidence type="ECO:0000256" key="6">
    <source>
        <dbReference type="ARBA" id="ARBA00023054"/>
    </source>
</evidence>
<dbReference type="Pfam" id="PF18101">
    <property type="entry name" value="Pan3_CK"/>
    <property type="match status" value="1"/>
</dbReference>
<sequence>MAAPKDTNGNKKSLTGDSPVFTPGSTNSPLRKISVLPPLAANATPFTPLGTSVVSTSNASSSASPREQLRDLVNGKDAGVTIPRTDSTSFNMASVREFVPRSSEQPSGFQLSSAKEFVPKGDLSLFNVAKAVEFRPQSQTAAPSVTPPTTSSMPSQALSSPHPPQPSLQTQESQQTSTAASQQQQHQHLSQGLHFLPSSPSQQPPMSIPTGPSRISSHHSTDHSNSRPGVGGLINMSGMAGVGSLNSLNSLNGMVGMGGIAYGMPQGSEGQLGQTAGLFEPFSIGAQGAPGTNLTTSPYNPYAATSQQPGREGTAYYQGQSHFATQHQPRTIYEFFLPEKLRQDVQMKARAGNQAGVTLSINVESYHSLMALDTNSHKVAGSFGRITWLYKAVASKNGKHYCLRRLENFRVSNENALRAARDWRRVSSGNIVTVHEVFTTRAFGDSSVVFATDYFPLSVTLMQYHFPTYGQTRTRGAVTIQEPVLWGYFVQITNALRAIHSAGLAARCIDLTKIIRTGKNRIRLSGCAVQDVIYYDPNRRLQDLQQEDFVLFGELMVSLATYTPPSELKKPLSPVSQLPEAYSREFKAAVAWLLTPASAMATPSSGSEGGGKNVDALVTLIAPQMARYFDMSLQENDGLLSHLYREVENGRIARLLMKLGAINERENYQRDAAWAEHGPRYPLKLLRDYIFHQVDESGRPVVDPWHILSSLNKLDAGSSEVVRLSSRDGRTNLFVTYKELNKLVQRSFNDLIRPAVGPNRRHN</sequence>
<evidence type="ECO:0000259" key="9">
    <source>
        <dbReference type="Pfam" id="PF18101"/>
    </source>
</evidence>
<feature type="compositionally biased region" description="Low complexity" evidence="8">
    <location>
        <begin position="51"/>
        <end position="64"/>
    </location>
</feature>
<name>A0ABP0E6Y4_9PEZI</name>
<feature type="region of interest" description="Knob domain" evidence="7">
    <location>
        <begin position="662"/>
        <end position="763"/>
    </location>
</feature>
<evidence type="ECO:0000256" key="2">
    <source>
        <dbReference type="ARBA" id="ARBA00022490"/>
    </source>
</evidence>
<comment type="similarity">
    <text evidence="7">Belongs to the protein kinase superfamily. PAN3 family.</text>
</comment>
<reference evidence="10 11" key="1">
    <citation type="submission" date="2024-01" db="EMBL/GenBank/DDBJ databases">
        <authorList>
            <person name="Allen C."/>
            <person name="Tagirdzhanova G."/>
        </authorList>
    </citation>
    <scope>NUCLEOTIDE SEQUENCE [LARGE SCALE GENOMIC DNA]</scope>
    <source>
        <strain evidence="10 11">CBS 119000</strain>
    </source>
</reference>
<feature type="binding site" evidence="7">
    <location>
        <begin position="512"/>
        <end position="513"/>
    </location>
    <ligand>
        <name>ATP</name>
        <dbReference type="ChEBI" id="CHEBI:30616"/>
    </ligand>
</feature>
<feature type="region of interest" description="Disordered" evidence="8">
    <location>
        <begin position="136"/>
        <end position="232"/>
    </location>
</feature>
<evidence type="ECO:0000313" key="10">
    <source>
        <dbReference type="EMBL" id="CAK7274855.1"/>
    </source>
</evidence>
<dbReference type="InterPro" id="IPR030844">
    <property type="entry name" value="PAN3"/>
</dbReference>
<feature type="compositionally biased region" description="Low complexity" evidence="8">
    <location>
        <begin position="167"/>
        <end position="201"/>
    </location>
</feature>
<keyword evidence="2 7" id="KW-0963">Cytoplasm</keyword>
<comment type="domain">
    <text evidence="7">Contains a pseudokinase domain. The protein kinase domain is predicted to be catalytically inactive because some of the residues important for catalytic activity are substituted and it lacks the equivalent of the binding site for a peptide substrate. However, it has retained an ATP-binding site and ATP-binding is required for mRNA degradation, stimulating the activity of the PAN2 nuclease in vitro. The nucleotide-binding site is juxtaposed to the RNase active site of PAN2 in the complex and may actually bind nucleosides of a poly(A) RNA rather than ATP, feeding the poly(A)-tail to the active site of the deadenylase and thus increasing the efficiency with which this distributive enzyme degrades oligo(A) RNAs.</text>
</comment>
<keyword evidence="6 7" id="KW-0175">Coiled coil</keyword>
<dbReference type="InterPro" id="IPR041332">
    <property type="entry name" value="Pan3_CK"/>
</dbReference>
<feature type="region of interest" description="Disordered" evidence="8">
    <location>
        <begin position="45"/>
        <end position="85"/>
    </location>
</feature>
<evidence type="ECO:0000256" key="8">
    <source>
        <dbReference type="SAM" id="MobiDB-lite"/>
    </source>
</evidence>
<dbReference type="Proteomes" id="UP001642502">
    <property type="component" value="Unassembled WGS sequence"/>
</dbReference>
<dbReference type="InterPro" id="IPR011009">
    <property type="entry name" value="Kinase-like_dom_sf"/>
</dbReference>
<proteinExistence type="inferred from homology"/>
<evidence type="ECO:0000313" key="11">
    <source>
        <dbReference type="Proteomes" id="UP001642502"/>
    </source>
</evidence>
<evidence type="ECO:0000256" key="5">
    <source>
        <dbReference type="ARBA" id="ARBA00022840"/>
    </source>
</evidence>
<accession>A0ABP0E6Y4</accession>
<keyword evidence="11" id="KW-1185">Reference proteome</keyword>
<feature type="region of interest" description="Disordered" evidence="8">
    <location>
        <begin position="1"/>
        <end position="32"/>
    </location>
</feature>
<keyword evidence="4 7" id="KW-0547">Nucleotide-binding</keyword>
<dbReference type="EMBL" id="CAWUON010000162">
    <property type="protein sequence ID" value="CAK7274855.1"/>
    <property type="molecule type" value="Genomic_DNA"/>
</dbReference>
<comment type="domain">
    <text evidence="7">The pseudokinase domain, the coiled-coil (CC), and C-terminal knob domain (CK) form a structural unit (PKC) that forms an extensive high-affinity interaction surface for PAN2.</text>
</comment>
<evidence type="ECO:0000256" key="7">
    <source>
        <dbReference type="HAMAP-Rule" id="MF_03181"/>
    </source>
</evidence>
<dbReference type="Gene3D" id="1.10.287.3700">
    <property type="match status" value="1"/>
</dbReference>
<comment type="caution">
    <text evidence="7">Lacks conserved residue(s) required for the propagation of feature annotation.</text>
</comment>
<keyword evidence="5 7" id="KW-0067">ATP-binding</keyword>
<comment type="caution">
    <text evidence="10">The sequence shown here is derived from an EMBL/GenBank/DDBJ whole genome shotgun (WGS) entry which is preliminary data.</text>
</comment>
<comment type="subunit">
    <text evidence="7">Homodimer. Forms a heterotrimer with a catalytic subunit PAN2 to form the poly(A)-nuclease (PAN) deadenylation complex. Interacts (via PAM-2 motif) with poly(A)-binding protein PAB1 (via PABC domain), conferring substrate specificity of the enzyme complex.</text>
</comment>